<comment type="caution">
    <text evidence="1">The sequence shown here is derived from an EMBL/GenBank/DDBJ whole genome shotgun (WGS) entry which is preliminary data.</text>
</comment>
<evidence type="ECO:0008006" key="3">
    <source>
        <dbReference type="Google" id="ProtNLM"/>
    </source>
</evidence>
<dbReference type="RefSeq" id="WP_344391116.1">
    <property type="nucleotide sequence ID" value="NZ_BAAASJ010000033.1"/>
</dbReference>
<proteinExistence type="predicted"/>
<gene>
    <name evidence="1" type="ORF">GCM10010307_35370</name>
</gene>
<name>A0ABP6DA35_9ACTN</name>
<reference evidence="2" key="1">
    <citation type="journal article" date="2019" name="Int. J. Syst. Evol. Microbiol.">
        <title>The Global Catalogue of Microorganisms (GCM) 10K type strain sequencing project: providing services to taxonomists for standard genome sequencing and annotation.</title>
        <authorList>
            <consortium name="The Broad Institute Genomics Platform"/>
            <consortium name="The Broad Institute Genome Sequencing Center for Infectious Disease"/>
            <person name="Wu L."/>
            <person name="Ma J."/>
        </authorList>
    </citation>
    <scope>NUCLEOTIDE SEQUENCE [LARGE SCALE GENOMIC DNA]</scope>
    <source>
        <strain evidence="2">JCM 4524</strain>
    </source>
</reference>
<keyword evidence="2" id="KW-1185">Reference proteome</keyword>
<accession>A0ABP6DA35</accession>
<sequence length="336" mass="37496">MNSPLRPEQLRGLITDELEGATTWHTLPGVCRRLGLDAPDQADWHGGGKGKYVRALLEGHDLTELIDLARKVVEQLGSERLEGELDQLGPRGASGAFRNLIFAGTGPKPDMVLDDSVGNYLEITANAEHWLFYDRPLTSQGLTWRNMLDWWPTTSAFANTAGEVDATDPTALGRTLYKRLFASVPATSPPAQKLFIAYCSRYGRPGGLDQPALIPEVHLHYDPYTRRERGGRGPLNRERMDFLLLLPNRVRIVIEVDGKHHYARQRASPTGQESWTAAPDLYSRMVAEDRALRLKGYEVYRFGGYELMQSGAEDAVSTFFDRLLADSDAYPPPATQ</sequence>
<protein>
    <recommendedName>
        <fullName evidence="3">AbiJ-NTD3 domain-containing protein</fullName>
    </recommendedName>
</protein>
<dbReference type="EMBL" id="BAAASJ010000033">
    <property type="protein sequence ID" value="GAA2637629.1"/>
    <property type="molecule type" value="Genomic_DNA"/>
</dbReference>
<dbReference type="Proteomes" id="UP001500151">
    <property type="component" value="Unassembled WGS sequence"/>
</dbReference>
<organism evidence="1 2">
    <name type="scientific">Streptomyces vastus</name>
    <dbReference type="NCBI Taxonomy" id="285451"/>
    <lineage>
        <taxon>Bacteria</taxon>
        <taxon>Bacillati</taxon>
        <taxon>Actinomycetota</taxon>
        <taxon>Actinomycetes</taxon>
        <taxon>Kitasatosporales</taxon>
        <taxon>Streptomycetaceae</taxon>
        <taxon>Streptomyces</taxon>
    </lineage>
</organism>
<evidence type="ECO:0000313" key="2">
    <source>
        <dbReference type="Proteomes" id="UP001500151"/>
    </source>
</evidence>
<evidence type="ECO:0000313" key="1">
    <source>
        <dbReference type="EMBL" id="GAA2637629.1"/>
    </source>
</evidence>